<accession>A0ABS0HHT0</accession>
<reference evidence="2 3" key="1">
    <citation type="submission" date="2020-11" db="EMBL/GenBank/DDBJ databases">
        <title>The genome sequence of Novosphingobium sp. 1Y9A.</title>
        <authorList>
            <person name="Liu Y."/>
        </authorList>
    </citation>
    <scope>NUCLEOTIDE SEQUENCE [LARGE SCALE GENOMIC DNA]</scope>
    <source>
        <strain evidence="2 3">1Y9A</strain>
    </source>
</reference>
<dbReference type="EMBL" id="JADQDC010000008">
    <property type="protein sequence ID" value="MBF9151808.1"/>
    <property type="molecule type" value="Genomic_DNA"/>
</dbReference>
<protein>
    <submittedName>
        <fullName evidence="2">Winged helix-turn-helix transcriptional regulator</fullName>
    </submittedName>
</protein>
<dbReference type="SUPFAM" id="SSF46785">
    <property type="entry name" value="Winged helix' DNA-binding domain"/>
    <property type="match status" value="1"/>
</dbReference>
<dbReference type="Proteomes" id="UP000600799">
    <property type="component" value="Unassembled WGS sequence"/>
</dbReference>
<dbReference type="NCBIfam" id="NF033788">
    <property type="entry name" value="HTH_metalloreg"/>
    <property type="match status" value="1"/>
</dbReference>
<dbReference type="InterPro" id="IPR011991">
    <property type="entry name" value="ArsR-like_HTH"/>
</dbReference>
<evidence type="ECO:0000259" key="1">
    <source>
        <dbReference type="PROSITE" id="PS50987"/>
    </source>
</evidence>
<name>A0ABS0HHT0_9SPHN</name>
<dbReference type="Gene3D" id="1.10.10.10">
    <property type="entry name" value="Winged helix-like DNA-binding domain superfamily/Winged helix DNA-binding domain"/>
    <property type="match status" value="1"/>
</dbReference>
<proteinExistence type="predicted"/>
<dbReference type="InterPro" id="IPR036390">
    <property type="entry name" value="WH_DNA-bd_sf"/>
</dbReference>
<keyword evidence="3" id="KW-1185">Reference proteome</keyword>
<dbReference type="InterPro" id="IPR001845">
    <property type="entry name" value="HTH_ArsR_DNA-bd_dom"/>
</dbReference>
<feature type="domain" description="HTH arsR-type" evidence="1">
    <location>
        <begin position="1"/>
        <end position="93"/>
    </location>
</feature>
<evidence type="ECO:0000313" key="3">
    <source>
        <dbReference type="Proteomes" id="UP000600799"/>
    </source>
</evidence>
<comment type="caution">
    <text evidence="2">The sequence shown here is derived from an EMBL/GenBank/DDBJ whole genome shotgun (WGS) entry which is preliminary data.</text>
</comment>
<sequence length="117" mass="13291">MVHYNALDRSFSALADATRRGVIEHLLQEEASVGDLADRFAMTLTGMKKHIAVLEQAGLVTTEKVGRTRRCRLGHLPMAEEAAWIDRYRKVWATRFESLDAVLEMMKREENASDDTI</sequence>
<dbReference type="PANTHER" id="PTHR38600:SF2">
    <property type="entry name" value="SLL0088 PROTEIN"/>
    <property type="match status" value="1"/>
</dbReference>
<gene>
    <name evidence="2" type="ORF">I2488_12405</name>
</gene>
<dbReference type="PANTHER" id="PTHR38600">
    <property type="entry name" value="TRANSCRIPTIONAL REGULATORY PROTEIN"/>
    <property type="match status" value="1"/>
</dbReference>
<dbReference type="SMART" id="SM00418">
    <property type="entry name" value="HTH_ARSR"/>
    <property type="match status" value="1"/>
</dbReference>
<dbReference type="PRINTS" id="PR00778">
    <property type="entry name" value="HTHARSR"/>
</dbReference>
<organism evidence="2 3">
    <name type="scientific">Novosphingobium jiangmenense</name>
    <dbReference type="NCBI Taxonomy" id="2791981"/>
    <lineage>
        <taxon>Bacteria</taxon>
        <taxon>Pseudomonadati</taxon>
        <taxon>Pseudomonadota</taxon>
        <taxon>Alphaproteobacteria</taxon>
        <taxon>Sphingomonadales</taxon>
        <taxon>Sphingomonadaceae</taxon>
        <taxon>Novosphingobium</taxon>
    </lineage>
</organism>
<dbReference type="PROSITE" id="PS50987">
    <property type="entry name" value="HTH_ARSR_2"/>
    <property type="match status" value="1"/>
</dbReference>
<dbReference type="RefSeq" id="WP_196276131.1">
    <property type="nucleotide sequence ID" value="NZ_JADQDC010000008.1"/>
</dbReference>
<evidence type="ECO:0000313" key="2">
    <source>
        <dbReference type="EMBL" id="MBF9151808.1"/>
    </source>
</evidence>
<dbReference type="InterPro" id="IPR036388">
    <property type="entry name" value="WH-like_DNA-bd_sf"/>
</dbReference>
<dbReference type="CDD" id="cd00090">
    <property type="entry name" value="HTH_ARSR"/>
    <property type="match status" value="1"/>
</dbReference>
<dbReference type="Pfam" id="PF12840">
    <property type="entry name" value="HTH_20"/>
    <property type="match status" value="1"/>
</dbReference>